<feature type="domain" description="Peptidase C39-like" evidence="2">
    <location>
        <begin position="48"/>
        <end position="159"/>
    </location>
</feature>
<dbReference type="InterPro" id="IPR039563">
    <property type="entry name" value="Peptidase_C39_single_dom"/>
</dbReference>
<evidence type="ECO:0000256" key="1">
    <source>
        <dbReference type="SAM" id="SignalP"/>
    </source>
</evidence>
<dbReference type="Gene3D" id="3.90.70.10">
    <property type="entry name" value="Cysteine proteinases"/>
    <property type="match status" value="1"/>
</dbReference>
<organism evidence="3 4">
    <name type="scientific">Marinobacterium aestuarii</name>
    <dbReference type="NCBI Taxonomy" id="1821621"/>
    <lineage>
        <taxon>Bacteria</taxon>
        <taxon>Pseudomonadati</taxon>
        <taxon>Pseudomonadota</taxon>
        <taxon>Gammaproteobacteria</taxon>
        <taxon>Oceanospirillales</taxon>
        <taxon>Oceanospirillaceae</taxon>
        <taxon>Marinobacterium</taxon>
    </lineage>
</organism>
<keyword evidence="4" id="KW-1185">Reference proteome</keyword>
<dbReference type="OrthoDB" id="5611441at2"/>
<dbReference type="KEGG" id="mars:A8C75_02155"/>
<dbReference type="SUPFAM" id="SSF48452">
    <property type="entry name" value="TPR-like"/>
    <property type="match status" value="1"/>
</dbReference>
<dbReference type="CDD" id="cd02549">
    <property type="entry name" value="Peptidase_C39A"/>
    <property type="match status" value="1"/>
</dbReference>
<dbReference type="InterPro" id="IPR011990">
    <property type="entry name" value="TPR-like_helical_dom_sf"/>
</dbReference>
<reference evidence="4" key="1">
    <citation type="submission" date="2016-05" db="EMBL/GenBank/DDBJ databases">
        <authorList>
            <person name="Baek K."/>
            <person name="Yang S.-J."/>
        </authorList>
    </citation>
    <scope>NUCLEOTIDE SEQUENCE [LARGE SCALE GENOMIC DNA]</scope>
    <source>
        <strain evidence="4">ST58-10</strain>
    </source>
</reference>
<evidence type="ECO:0000313" key="3">
    <source>
        <dbReference type="EMBL" id="ANG61385.1"/>
    </source>
</evidence>
<protein>
    <recommendedName>
        <fullName evidence="2">Peptidase C39-like domain-containing protein</fullName>
    </recommendedName>
</protein>
<dbReference type="AlphaFoldDB" id="A0A1A9EU26"/>
<reference evidence="3 4" key="2">
    <citation type="journal article" date="2018" name="Int. J. Syst. Evol. Microbiol.">
        <title>Marinobacterium aestuarii sp. nov., a benzene-degrading marine bacterium isolated from estuary sediment.</title>
        <authorList>
            <person name="Bae S.S."/>
            <person name="Jung J."/>
            <person name="Chung D."/>
            <person name="Baek K."/>
        </authorList>
    </citation>
    <scope>NUCLEOTIDE SEQUENCE [LARGE SCALE GENOMIC DNA]</scope>
    <source>
        <strain evidence="3 4">ST58-10</strain>
    </source>
</reference>
<name>A0A1A9EU26_9GAMM</name>
<accession>A0A1A9EU26</accession>
<keyword evidence="1" id="KW-0732">Signal</keyword>
<dbReference type="RefSeq" id="WP_067377456.1">
    <property type="nucleotide sequence ID" value="NZ_CP015839.1"/>
</dbReference>
<dbReference type="Pfam" id="PF13529">
    <property type="entry name" value="Peptidase_C39_2"/>
    <property type="match status" value="1"/>
</dbReference>
<dbReference type="Proteomes" id="UP000078070">
    <property type="component" value="Chromosome"/>
</dbReference>
<dbReference type="PROSITE" id="PS51257">
    <property type="entry name" value="PROKAR_LIPOPROTEIN"/>
    <property type="match status" value="1"/>
</dbReference>
<evidence type="ECO:0000313" key="4">
    <source>
        <dbReference type="Proteomes" id="UP000078070"/>
    </source>
</evidence>
<feature type="chain" id="PRO_5008386445" description="Peptidase C39-like domain-containing protein" evidence="1">
    <location>
        <begin position="28"/>
        <end position="335"/>
    </location>
</feature>
<evidence type="ECO:0000259" key="2">
    <source>
        <dbReference type="Pfam" id="PF13529"/>
    </source>
</evidence>
<gene>
    <name evidence="3" type="ORF">A8C75_02155</name>
</gene>
<dbReference type="InterPro" id="IPR019734">
    <property type="entry name" value="TPR_rpt"/>
</dbReference>
<proteinExistence type="predicted"/>
<sequence length="335" mass="36213">MLKRLNPAVLLTAGALCLLLLSGCATRFSSDQLAILSDTLPVSIELTEVPFYPQELYQCGPAALATVLNNDQLRTTPDALVPQIYIPERGGSLQIEMKVAARRHGMLAMEAPTQLKGLLAEVAAGRPVVVMQNLGLDIIPRWHYAVIVGFDLQAQNVILRSGTEQRRITPLKLFERTWERSNRWALLALPPGQLPLQTTPFDVVRATLELEASNAPAALRSLHSASQRWPDDYLVSMALGNAELAAGHAKPASQAFRRALTQKPDAADAWNNLAYSLNAEGCGRLALQAVNCAVQLAPANSAFQDSLQELSGKTRVSRTTSSQCVALPSCSASQN</sequence>
<dbReference type="SMART" id="SM00028">
    <property type="entry name" value="TPR"/>
    <property type="match status" value="2"/>
</dbReference>
<dbReference type="EMBL" id="CP015839">
    <property type="protein sequence ID" value="ANG61385.1"/>
    <property type="molecule type" value="Genomic_DNA"/>
</dbReference>
<dbReference type="NCBIfam" id="NF033920">
    <property type="entry name" value="C39_PA2778_fam"/>
    <property type="match status" value="1"/>
</dbReference>
<dbReference type="STRING" id="1821621.A8C75_02155"/>
<dbReference type="InterPro" id="IPR039564">
    <property type="entry name" value="Peptidase_C39-like"/>
</dbReference>
<feature type="signal peptide" evidence="1">
    <location>
        <begin position="1"/>
        <end position="27"/>
    </location>
</feature>
<dbReference type="Gene3D" id="1.25.40.10">
    <property type="entry name" value="Tetratricopeptide repeat domain"/>
    <property type="match status" value="1"/>
</dbReference>